<name>A0A157R3M4_9BORD</name>
<evidence type="ECO:0000256" key="2">
    <source>
        <dbReference type="ARBA" id="ARBA00023235"/>
    </source>
</evidence>
<comment type="similarity">
    <text evidence="1">Belongs to the N-acylglucosamine 2-epimerase family.</text>
</comment>
<dbReference type="Proteomes" id="UP000076825">
    <property type="component" value="Chromosome 1"/>
</dbReference>
<gene>
    <name evidence="3" type="primary">pmi</name>
    <name evidence="3" type="ORF">SAMEA3906487_03581</name>
</gene>
<dbReference type="GO" id="GO:0005975">
    <property type="term" value="P:carbohydrate metabolic process"/>
    <property type="evidence" value="ECO:0007669"/>
    <property type="project" value="InterPro"/>
</dbReference>
<dbReference type="InterPro" id="IPR008928">
    <property type="entry name" value="6-hairpin_glycosidase_sf"/>
</dbReference>
<evidence type="ECO:0000256" key="1">
    <source>
        <dbReference type="ARBA" id="ARBA00008558"/>
    </source>
</evidence>
<accession>A0A157R3M4</accession>
<dbReference type="eggNOG" id="COG2942">
    <property type="taxonomic scope" value="Bacteria"/>
</dbReference>
<dbReference type="InterPro" id="IPR012341">
    <property type="entry name" value="6hp_glycosidase-like_sf"/>
</dbReference>
<protein>
    <submittedName>
        <fullName evidence="3">Mannose-6-phosphate isomerase</fullName>
        <ecNumber evidence="3">5.3.1.8</ecNumber>
    </submittedName>
</protein>
<keyword evidence="2 3" id="KW-0413">Isomerase</keyword>
<dbReference type="PATRIC" id="fig|123899.6.peg.3582"/>
<dbReference type="GO" id="GO:0004476">
    <property type="term" value="F:mannose-6-phosphate isomerase activity"/>
    <property type="evidence" value="ECO:0007669"/>
    <property type="project" value="UniProtKB-EC"/>
</dbReference>
<dbReference type="KEGG" id="btrm:SAMEA390648703581"/>
<dbReference type="AlphaFoldDB" id="A0A157R3M4"/>
<dbReference type="SUPFAM" id="SSF48208">
    <property type="entry name" value="Six-hairpin glycosidases"/>
    <property type="match status" value="1"/>
</dbReference>
<dbReference type="EMBL" id="LT546645">
    <property type="protein sequence ID" value="SAI73246.1"/>
    <property type="molecule type" value="Genomic_DNA"/>
</dbReference>
<dbReference type="STRING" id="123899.SAMEA3906487_03581"/>
<reference evidence="3 4" key="1">
    <citation type="submission" date="2016-04" db="EMBL/GenBank/DDBJ databases">
        <authorList>
            <consortium name="Pathogen Informatics"/>
        </authorList>
    </citation>
    <scope>NUCLEOTIDE SEQUENCE [LARGE SCALE GENOMIC DNA]</scope>
    <source>
        <strain evidence="3 4">H044680328</strain>
    </source>
</reference>
<dbReference type="InterPro" id="IPR010819">
    <property type="entry name" value="AGE/CE"/>
</dbReference>
<proteinExistence type="inferred from homology"/>
<evidence type="ECO:0000313" key="4">
    <source>
        <dbReference type="Proteomes" id="UP000076825"/>
    </source>
</evidence>
<dbReference type="RefSeq" id="WP_063492341.1">
    <property type="nucleotide sequence ID" value="NZ_CP016340.1"/>
</dbReference>
<sequence>MSLPASADILSSLRQHFNDVVLPMWRTRGFNAGLGLPFEALDASGRQPMPVQRYRAMACARQIFVFSRASGGQAHAGALFDTLVRVFRNPQGGWYYSVDAQGKALDETQDLYTHAFIVLACAALFERTRRRDAHQLLLATVRDIEARFRDAAGRYIAACDTQGRALRGPEQNPVMHLTEAYLAAAGLVEPAWFAERLRGLANQVLELYVDARSHCVLEFGDGRHDNHIEPGHQFEWVALLDSAPEVFAGLELAAVLPRAAAWAEARGVAADTAGVCAALHPDGSIKDASQRIWAQTEYARYLGLAVSAAPPQRRAWQLQALQTRFLHDKGWHEVLGPQGEVLRADMPSTTPYHLWTGYVATS</sequence>
<organism evidence="3 4">
    <name type="scientific">Bordetella trematum</name>
    <dbReference type="NCBI Taxonomy" id="123899"/>
    <lineage>
        <taxon>Bacteria</taxon>
        <taxon>Pseudomonadati</taxon>
        <taxon>Pseudomonadota</taxon>
        <taxon>Betaproteobacteria</taxon>
        <taxon>Burkholderiales</taxon>
        <taxon>Alcaligenaceae</taxon>
        <taxon>Bordetella</taxon>
    </lineage>
</organism>
<dbReference type="OrthoDB" id="9806359at2"/>
<dbReference type="Gene3D" id="1.50.10.10">
    <property type="match status" value="1"/>
</dbReference>
<dbReference type="Pfam" id="PF07221">
    <property type="entry name" value="GlcNAc_2-epim"/>
    <property type="match status" value="1"/>
</dbReference>
<dbReference type="PANTHER" id="PTHR15108">
    <property type="entry name" value="N-ACYLGLUCOSAMINE-2-EPIMERASE"/>
    <property type="match status" value="1"/>
</dbReference>
<evidence type="ECO:0000313" key="3">
    <source>
        <dbReference type="EMBL" id="SAI73246.1"/>
    </source>
</evidence>
<dbReference type="GeneID" id="56589184"/>
<keyword evidence="4" id="KW-1185">Reference proteome</keyword>
<dbReference type="EC" id="5.3.1.8" evidence="3"/>